<dbReference type="InterPro" id="IPR002078">
    <property type="entry name" value="Sigma_54_int"/>
</dbReference>
<keyword evidence="4" id="KW-0238">DNA-binding</keyword>
<feature type="domain" description="Response regulatory" evidence="9">
    <location>
        <begin position="5"/>
        <end position="119"/>
    </location>
</feature>
<dbReference type="SMART" id="SM00382">
    <property type="entry name" value="AAA"/>
    <property type="match status" value="1"/>
</dbReference>
<keyword evidence="3" id="KW-0805">Transcription regulation</keyword>
<keyword evidence="7" id="KW-0597">Phosphoprotein</keyword>
<evidence type="ECO:0000256" key="4">
    <source>
        <dbReference type="ARBA" id="ARBA00023125"/>
    </source>
</evidence>
<dbReference type="Gene3D" id="3.40.50.2300">
    <property type="match status" value="1"/>
</dbReference>
<protein>
    <submittedName>
        <fullName evidence="10">Two component, sigma54 specific, transcriptional regulator, Fis family</fullName>
    </submittedName>
</protein>
<evidence type="ECO:0000256" key="7">
    <source>
        <dbReference type="PROSITE-ProRule" id="PRU00169"/>
    </source>
</evidence>
<evidence type="ECO:0000256" key="6">
    <source>
        <dbReference type="ARBA" id="ARBA00023163"/>
    </source>
</evidence>
<keyword evidence="5" id="KW-0010">Activator</keyword>
<dbReference type="InterPro" id="IPR001789">
    <property type="entry name" value="Sig_transdc_resp-reg_receiver"/>
</dbReference>
<gene>
    <name evidence="10" type="ORF">SAMN02746065_13119</name>
</gene>
<dbReference type="FunFam" id="3.40.50.300:FF:000006">
    <property type="entry name" value="DNA-binding transcriptional regulator NtrC"/>
    <property type="match status" value="1"/>
</dbReference>
<evidence type="ECO:0000259" key="9">
    <source>
        <dbReference type="PROSITE" id="PS50110"/>
    </source>
</evidence>
<dbReference type="Gene3D" id="1.10.8.60">
    <property type="match status" value="1"/>
</dbReference>
<dbReference type="PROSITE" id="PS50045">
    <property type="entry name" value="SIGMA54_INTERACT_4"/>
    <property type="match status" value="1"/>
</dbReference>
<dbReference type="InterPro" id="IPR027417">
    <property type="entry name" value="P-loop_NTPase"/>
</dbReference>
<dbReference type="GO" id="GO:0000160">
    <property type="term" value="P:phosphorelay signal transduction system"/>
    <property type="evidence" value="ECO:0007669"/>
    <property type="project" value="InterPro"/>
</dbReference>
<evidence type="ECO:0000313" key="11">
    <source>
        <dbReference type="Proteomes" id="UP000192418"/>
    </source>
</evidence>
<dbReference type="SUPFAM" id="SSF46689">
    <property type="entry name" value="Homeodomain-like"/>
    <property type="match status" value="1"/>
</dbReference>
<dbReference type="GO" id="GO:0043565">
    <property type="term" value="F:sequence-specific DNA binding"/>
    <property type="evidence" value="ECO:0007669"/>
    <property type="project" value="InterPro"/>
</dbReference>
<dbReference type="InterPro" id="IPR003593">
    <property type="entry name" value="AAA+_ATPase"/>
</dbReference>
<dbReference type="GO" id="GO:0006355">
    <property type="term" value="P:regulation of DNA-templated transcription"/>
    <property type="evidence" value="ECO:0007669"/>
    <property type="project" value="InterPro"/>
</dbReference>
<dbReference type="Gene3D" id="3.40.50.300">
    <property type="entry name" value="P-loop containing nucleotide triphosphate hydrolases"/>
    <property type="match status" value="1"/>
</dbReference>
<dbReference type="RefSeq" id="WP_084071533.1">
    <property type="nucleotide sequence ID" value="NZ_FWXY01000031.1"/>
</dbReference>
<dbReference type="InterPro" id="IPR009057">
    <property type="entry name" value="Homeodomain-like_sf"/>
</dbReference>
<dbReference type="STRING" id="1121400.SAMN02746065_13119"/>
<dbReference type="PROSITE" id="PS00675">
    <property type="entry name" value="SIGMA54_INTERACT_1"/>
    <property type="match status" value="1"/>
</dbReference>
<evidence type="ECO:0000259" key="8">
    <source>
        <dbReference type="PROSITE" id="PS50045"/>
    </source>
</evidence>
<feature type="modified residue" description="4-aspartylphosphate" evidence="7">
    <location>
        <position position="54"/>
    </location>
</feature>
<evidence type="ECO:0000256" key="5">
    <source>
        <dbReference type="ARBA" id="ARBA00023159"/>
    </source>
</evidence>
<dbReference type="Proteomes" id="UP000192418">
    <property type="component" value="Unassembled WGS sequence"/>
</dbReference>
<dbReference type="InterPro" id="IPR025662">
    <property type="entry name" value="Sigma_54_int_dom_ATP-bd_1"/>
</dbReference>
<dbReference type="InterPro" id="IPR025944">
    <property type="entry name" value="Sigma_54_int_dom_CS"/>
</dbReference>
<dbReference type="PRINTS" id="PR01590">
    <property type="entry name" value="HTHFIS"/>
</dbReference>
<dbReference type="SMART" id="SM00448">
    <property type="entry name" value="REC"/>
    <property type="match status" value="1"/>
</dbReference>
<dbReference type="OrthoDB" id="9814761at2"/>
<dbReference type="InterPro" id="IPR002197">
    <property type="entry name" value="HTH_Fis"/>
</dbReference>
<dbReference type="AlphaFoldDB" id="A0A1W2EHA0"/>
<keyword evidence="11" id="KW-1185">Reference proteome</keyword>
<evidence type="ECO:0000256" key="1">
    <source>
        <dbReference type="ARBA" id="ARBA00022741"/>
    </source>
</evidence>
<accession>A0A1W2EHA0</accession>
<dbReference type="Gene3D" id="1.10.10.60">
    <property type="entry name" value="Homeodomain-like"/>
    <property type="match status" value="1"/>
</dbReference>
<keyword evidence="6" id="KW-0804">Transcription</keyword>
<evidence type="ECO:0000256" key="2">
    <source>
        <dbReference type="ARBA" id="ARBA00022840"/>
    </source>
</evidence>
<dbReference type="SUPFAM" id="SSF52540">
    <property type="entry name" value="P-loop containing nucleoside triphosphate hydrolases"/>
    <property type="match status" value="1"/>
</dbReference>
<proteinExistence type="predicted"/>
<dbReference type="Pfam" id="PF02954">
    <property type="entry name" value="HTH_8"/>
    <property type="match status" value="1"/>
</dbReference>
<feature type="domain" description="Sigma-54 factor interaction" evidence="8">
    <location>
        <begin position="144"/>
        <end position="373"/>
    </location>
</feature>
<dbReference type="Pfam" id="PF25601">
    <property type="entry name" value="AAA_lid_14"/>
    <property type="match status" value="1"/>
</dbReference>
<organism evidence="10 11">
    <name type="scientific">Desulfocicer vacuolatum DSM 3385</name>
    <dbReference type="NCBI Taxonomy" id="1121400"/>
    <lineage>
        <taxon>Bacteria</taxon>
        <taxon>Pseudomonadati</taxon>
        <taxon>Thermodesulfobacteriota</taxon>
        <taxon>Desulfobacteria</taxon>
        <taxon>Desulfobacterales</taxon>
        <taxon>Desulfobacteraceae</taxon>
        <taxon>Desulfocicer</taxon>
    </lineage>
</organism>
<name>A0A1W2EHA0_9BACT</name>
<dbReference type="Pfam" id="PF00158">
    <property type="entry name" value="Sigma54_activat"/>
    <property type="match status" value="1"/>
</dbReference>
<dbReference type="InterPro" id="IPR058031">
    <property type="entry name" value="AAA_lid_NorR"/>
</dbReference>
<keyword evidence="1" id="KW-0547">Nucleotide-binding</keyword>
<dbReference type="PROSITE" id="PS00688">
    <property type="entry name" value="SIGMA54_INTERACT_3"/>
    <property type="match status" value="1"/>
</dbReference>
<sequence>MNDAKILVVDDEPAIVSGCEMILSEQGYHVETCLSGREGLKKLQTVPFDLVLLDIKFPNINGIDILKILKQKNIQVTAVIMTGKGTIENAVEAMKSGAFDFITKPFGEEQLLEVITKALESLTLIKENENLKKQLYDKFDFNNIIGHTPEIQKLFEKIQRVAPLDSTVLLNGESGTGKELFAHAIHEKSNRSKELFLAVDCSTLASTIMESELFGHVKGAFTGADANKQGIFETTSRGTLFLDEIASLDMDIQGKLLRVLETGEYKPVGSSRIKKTAARMVAATNRDLGKMVEKKIFREDLFYRLNVFPLHIPPLRERRKDIPEIAYHFLKIFSRKAHKKIHGFSDDALSALVNFDWPGNVRQLKNVVERLVIMCDAQELNYQSLMDNFQTDSQPAECSSIPTNLEELKIAKKSLLKDRFGPIERSFLRQALDAAEGNISQAARSVGMQRSNFSAMMKKHGIRF</sequence>
<keyword evidence="2" id="KW-0067">ATP-binding</keyword>
<evidence type="ECO:0000256" key="3">
    <source>
        <dbReference type="ARBA" id="ARBA00023015"/>
    </source>
</evidence>
<dbReference type="SUPFAM" id="SSF52172">
    <property type="entry name" value="CheY-like"/>
    <property type="match status" value="1"/>
</dbReference>
<dbReference type="Pfam" id="PF00072">
    <property type="entry name" value="Response_reg"/>
    <property type="match status" value="1"/>
</dbReference>
<reference evidence="10 11" key="1">
    <citation type="submission" date="2017-04" db="EMBL/GenBank/DDBJ databases">
        <authorList>
            <person name="Afonso C.L."/>
            <person name="Miller P.J."/>
            <person name="Scott M.A."/>
            <person name="Spackman E."/>
            <person name="Goraichik I."/>
            <person name="Dimitrov K.M."/>
            <person name="Suarez D.L."/>
            <person name="Swayne D.E."/>
        </authorList>
    </citation>
    <scope>NUCLEOTIDE SEQUENCE [LARGE SCALE GENOMIC DNA]</scope>
    <source>
        <strain evidence="10 11">DSM 3385</strain>
    </source>
</reference>
<dbReference type="PROSITE" id="PS50110">
    <property type="entry name" value="RESPONSE_REGULATORY"/>
    <property type="match status" value="1"/>
</dbReference>
<dbReference type="InterPro" id="IPR011006">
    <property type="entry name" value="CheY-like_superfamily"/>
</dbReference>
<dbReference type="CDD" id="cd00009">
    <property type="entry name" value="AAA"/>
    <property type="match status" value="1"/>
</dbReference>
<dbReference type="EMBL" id="FWXY01000031">
    <property type="protein sequence ID" value="SMD08822.1"/>
    <property type="molecule type" value="Genomic_DNA"/>
</dbReference>
<dbReference type="FunFam" id="1.10.8.60:FF:000014">
    <property type="entry name" value="DNA-binding transcriptional regulator NtrC"/>
    <property type="match status" value="1"/>
</dbReference>
<dbReference type="PANTHER" id="PTHR32071">
    <property type="entry name" value="TRANSCRIPTIONAL REGULATORY PROTEIN"/>
    <property type="match status" value="1"/>
</dbReference>
<dbReference type="GO" id="GO:0005524">
    <property type="term" value="F:ATP binding"/>
    <property type="evidence" value="ECO:0007669"/>
    <property type="project" value="UniProtKB-KW"/>
</dbReference>
<evidence type="ECO:0000313" key="10">
    <source>
        <dbReference type="EMBL" id="SMD08822.1"/>
    </source>
</evidence>